<dbReference type="InterPro" id="IPR002638">
    <property type="entry name" value="Quinolinate_PRibosylTrfase_C"/>
</dbReference>
<evidence type="ECO:0000256" key="8">
    <source>
        <dbReference type="ARBA" id="ARBA00022679"/>
    </source>
</evidence>
<reference evidence="15 16" key="1">
    <citation type="submission" date="2019-09" db="EMBL/GenBank/DDBJ databases">
        <title>Wenzhouxiangella sp. Genome sequencing and assembly.</title>
        <authorList>
            <person name="Zhang R."/>
        </authorList>
    </citation>
    <scope>NUCLEOTIDE SEQUENCE [LARGE SCALE GENOMIC DNA]</scope>
    <source>
        <strain evidence="15 16">W260</strain>
    </source>
</reference>
<feature type="domain" description="Quinolinate phosphoribosyl transferase N-terminal" evidence="14">
    <location>
        <begin position="27"/>
        <end position="110"/>
    </location>
</feature>
<dbReference type="FunFam" id="3.90.1170.20:FF:000001">
    <property type="entry name" value="Nicotinate-nucleotide diphosphorylase (Carboxylating)"/>
    <property type="match status" value="1"/>
</dbReference>
<evidence type="ECO:0000256" key="7">
    <source>
        <dbReference type="ARBA" id="ARBA00022676"/>
    </source>
</evidence>
<evidence type="ECO:0000256" key="4">
    <source>
        <dbReference type="ARBA" id="ARBA00011218"/>
    </source>
</evidence>
<keyword evidence="6" id="KW-0662">Pyridine nucleotide biosynthesis</keyword>
<evidence type="ECO:0000313" key="16">
    <source>
        <dbReference type="Proteomes" id="UP000325372"/>
    </source>
</evidence>
<dbReference type="InterPro" id="IPR022412">
    <property type="entry name" value="Quinolinate_PRibosylTrfase_N"/>
</dbReference>
<evidence type="ECO:0000259" key="13">
    <source>
        <dbReference type="Pfam" id="PF01729"/>
    </source>
</evidence>
<evidence type="ECO:0000259" key="14">
    <source>
        <dbReference type="Pfam" id="PF02749"/>
    </source>
</evidence>
<dbReference type="PIRSF" id="PIRSF006250">
    <property type="entry name" value="NadC_ModD"/>
    <property type="match status" value="1"/>
</dbReference>
<evidence type="ECO:0000256" key="9">
    <source>
        <dbReference type="ARBA" id="ARBA00033102"/>
    </source>
</evidence>
<dbReference type="FunFam" id="3.20.20.70:FF:000030">
    <property type="entry name" value="Nicotinate-nucleotide pyrophosphorylase, carboxylating"/>
    <property type="match status" value="1"/>
</dbReference>
<dbReference type="InterPro" id="IPR004393">
    <property type="entry name" value="NadC"/>
</dbReference>
<dbReference type="InterPro" id="IPR037128">
    <property type="entry name" value="Quinolinate_PRibosylTase_N_sf"/>
</dbReference>
<comment type="similarity">
    <text evidence="3 12">Belongs to the NadC/ModD family.</text>
</comment>
<dbReference type="SUPFAM" id="SSF54675">
    <property type="entry name" value="Nicotinate/Quinolinate PRTase N-terminal domain-like"/>
    <property type="match status" value="1"/>
</dbReference>
<proteinExistence type="inferred from homology"/>
<dbReference type="Pfam" id="PF01729">
    <property type="entry name" value="QRPTase_C"/>
    <property type="match status" value="1"/>
</dbReference>
<evidence type="ECO:0000256" key="2">
    <source>
        <dbReference type="ARBA" id="ARBA00004893"/>
    </source>
</evidence>
<dbReference type="PANTHER" id="PTHR32179:SF3">
    <property type="entry name" value="NICOTINATE-NUCLEOTIDE PYROPHOSPHORYLASE [CARBOXYLATING]"/>
    <property type="match status" value="1"/>
</dbReference>
<dbReference type="NCBIfam" id="TIGR00078">
    <property type="entry name" value="nadC"/>
    <property type="match status" value="1"/>
</dbReference>
<dbReference type="EMBL" id="VYXP01000003">
    <property type="protein sequence ID" value="KAA9132511.1"/>
    <property type="molecule type" value="Genomic_DNA"/>
</dbReference>
<keyword evidence="16" id="KW-1185">Reference proteome</keyword>
<keyword evidence="8 12" id="KW-0808">Transferase</keyword>
<organism evidence="15 16">
    <name type="scientific">Marinihelvus fidelis</name>
    <dbReference type="NCBI Taxonomy" id="2613842"/>
    <lineage>
        <taxon>Bacteria</taxon>
        <taxon>Pseudomonadati</taxon>
        <taxon>Pseudomonadota</taxon>
        <taxon>Gammaproteobacteria</taxon>
        <taxon>Chromatiales</taxon>
        <taxon>Wenzhouxiangellaceae</taxon>
        <taxon>Marinihelvus</taxon>
    </lineage>
</organism>
<dbReference type="InterPro" id="IPR027277">
    <property type="entry name" value="NadC/ModD"/>
</dbReference>
<comment type="subunit">
    <text evidence="4">Hexamer formed by 3 homodimers.</text>
</comment>
<dbReference type="Gene3D" id="3.20.20.70">
    <property type="entry name" value="Aldolase class I"/>
    <property type="match status" value="1"/>
</dbReference>
<dbReference type="InterPro" id="IPR036068">
    <property type="entry name" value="Nicotinate_pribotase-like_C"/>
</dbReference>
<feature type="domain" description="Quinolinate phosphoribosyl transferase C-terminal" evidence="13">
    <location>
        <begin position="113"/>
        <end position="276"/>
    </location>
</feature>
<evidence type="ECO:0000256" key="6">
    <source>
        <dbReference type="ARBA" id="ARBA00022642"/>
    </source>
</evidence>
<dbReference type="GO" id="GO:0034213">
    <property type="term" value="P:quinolinate catabolic process"/>
    <property type="evidence" value="ECO:0007669"/>
    <property type="project" value="TreeGrafter"/>
</dbReference>
<gene>
    <name evidence="15" type="primary">nadC</name>
    <name evidence="15" type="ORF">F3N42_04615</name>
</gene>
<dbReference type="Proteomes" id="UP000325372">
    <property type="component" value="Unassembled WGS sequence"/>
</dbReference>
<evidence type="ECO:0000256" key="5">
    <source>
        <dbReference type="ARBA" id="ARBA00011944"/>
    </source>
</evidence>
<evidence type="ECO:0000256" key="1">
    <source>
        <dbReference type="ARBA" id="ARBA00003237"/>
    </source>
</evidence>
<dbReference type="InterPro" id="IPR013785">
    <property type="entry name" value="Aldolase_TIM"/>
</dbReference>
<dbReference type="GO" id="GO:0004514">
    <property type="term" value="F:nicotinate-nucleotide diphosphorylase (carboxylating) activity"/>
    <property type="evidence" value="ECO:0007669"/>
    <property type="project" value="UniProtKB-EC"/>
</dbReference>
<comment type="catalytic activity">
    <reaction evidence="10">
        <text>nicotinate beta-D-ribonucleotide + CO2 + diphosphate = quinolinate + 5-phospho-alpha-D-ribose 1-diphosphate + 2 H(+)</text>
        <dbReference type="Rhea" id="RHEA:12733"/>
        <dbReference type="ChEBI" id="CHEBI:15378"/>
        <dbReference type="ChEBI" id="CHEBI:16526"/>
        <dbReference type="ChEBI" id="CHEBI:29959"/>
        <dbReference type="ChEBI" id="CHEBI:33019"/>
        <dbReference type="ChEBI" id="CHEBI:57502"/>
        <dbReference type="ChEBI" id="CHEBI:58017"/>
        <dbReference type="EC" id="2.4.2.19"/>
    </reaction>
</comment>
<dbReference type="RefSeq" id="WP_150863221.1">
    <property type="nucleotide sequence ID" value="NZ_VYXP01000003.1"/>
</dbReference>
<evidence type="ECO:0000256" key="3">
    <source>
        <dbReference type="ARBA" id="ARBA00009400"/>
    </source>
</evidence>
<dbReference type="UniPathway" id="UPA00253">
    <property type="reaction ID" value="UER00331"/>
</dbReference>
<dbReference type="CDD" id="cd01572">
    <property type="entry name" value="QPRTase"/>
    <property type="match status" value="1"/>
</dbReference>
<evidence type="ECO:0000256" key="11">
    <source>
        <dbReference type="ARBA" id="ARBA00069173"/>
    </source>
</evidence>
<evidence type="ECO:0000313" key="15">
    <source>
        <dbReference type="EMBL" id="KAA9132511.1"/>
    </source>
</evidence>
<comment type="pathway">
    <text evidence="2">Cofactor biosynthesis; NAD(+) biosynthesis; nicotinate D-ribonucleotide from quinolinate: step 1/1.</text>
</comment>
<keyword evidence="7 12" id="KW-0328">Glycosyltransferase</keyword>
<dbReference type="AlphaFoldDB" id="A0A5N0TCN2"/>
<dbReference type="SUPFAM" id="SSF51690">
    <property type="entry name" value="Nicotinate/Quinolinate PRTase C-terminal domain-like"/>
    <property type="match status" value="1"/>
</dbReference>
<name>A0A5N0TCN2_9GAMM</name>
<dbReference type="GO" id="GO:0009435">
    <property type="term" value="P:NAD+ biosynthetic process"/>
    <property type="evidence" value="ECO:0007669"/>
    <property type="project" value="UniProtKB-UniPathway"/>
</dbReference>
<sequence length="282" mass="29944">MTGPTVPGCVDDDVLRALAEDIGDGDLTAALVPTGTRLRTRVIIREPAVLAGRPWFDAVFRHLDGDVAIDWRVDDGDALSPDQVLCELDGDARTLLSGERTALNFIQTLSSAATLTRAYVERVAGTGAVILDTRKTVPGLRLAQKYAVRCGGGQNHRIGLFDAILVKENHISAAGSITAAVERARATTRDVLVEVEVETLAQLDEACRGGADRALLDNFGLDNLSAAVAAHGGDIQLEASGNITLDSIREVAETGVDFISTGAITKHVRAIDFSMRYIGETP</sequence>
<dbReference type="PANTHER" id="PTHR32179">
    <property type="entry name" value="NICOTINATE-NUCLEOTIDE PYROPHOSPHORYLASE [CARBOXYLATING]"/>
    <property type="match status" value="1"/>
</dbReference>
<dbReference type="Pfam" id="PF02749">
    <property type="entry name" value="QRPTase_N"/>
    <property type="match status" value="1"/>
</dbReference>
<comment type="function">
    <text evidence="1">Involved in the catabolism of quinolinic acid (QA).</text>
</comment>
<dbReference type="Gene3D" id="3.90.1170.20">
    <property type="entry name" value="Quinolinate phosphoribosyl transferase, N-terminal domain"/>
    <property type="match status" value="1"/>
</dbReference>
<comment type="caution">
    <text evidence="15">The sequence shown here is derived from an EMBL/GenBank/DDBJ whole genome shotgun (WGS) entry which is preliminary data.</text>
</comment>
<accession>A0A5N0TCN2</accession>
<protein>
    <recommendedName>
        <fullName evidence="11">Probable nicotinate-nucleotide pyrophosphorylase [carboxylating]</fullName>
        <ecNumber evidence="5">2.4.2.19</ecNumber>
    </recommendedName>
    <alternativeName>
        <fullName evidence="9">Quinolinate phosphoribosyltransferase [decarboxylating]</fullName>
    </alternativeName>
</protein>
<evidence type="ECO:0000256" key="10">
    <source>
        <dbReference type="ARBA" id="ARBA00047445"/>
    </source>
</evidence>
<dbReference type="GO" id="GO:0005737">
    <property type="term" value="C:cytoplasm"/>
    <property type="evidence" value="ECO:0007669"/>
    <property type="project" value="TreeGrafter"/>
</dbReference>
<evidence type="ECO:0000256" key="12">
    <source>
        <dbReference type="PIRNR" id="PIRNR006250"/>
    </source>
</evidence>
<dbReference type="EC" id="2.4.2.19" evidence="5"/>